<feature type="region of interest" description="Disordered" evidence="1">
    <location>
        <begin position="103"/>
        <end position="174"/>
    </location>
</feature>
<feature type="compositionally biased region" description="Low complexity" evidence="1">
    <location>
        <begin position="217"/>
        <end position="252"/>
    </location>
</feature>
<evidence type="ECO:0000313" key="4">
    <source>
        <dbReference type="Proteomes" id="UP001589750"/>
    </source>
</evidence>
<dbReference type="Proteomes" id="UP001589750">
    <property type="component" value="Unassembled WGS sequence"/>
</dbReference>
<feature type="compositionally biased region" description="Low complexity" evidence="1">
    <location>
        <begin position="144"/>
        <end position="169"/>
    </location>
</feature>
<evidence type="ECO:0000313" key="3">
    <source>
        <dbReference type="EMBL" id="MFB9313177.1"/>
    </source>
</evidence>
<comment type="caution">
    <text evidence="3">The sequence shown here is derived from an EMBL/GenBank/DDBJ whole genome shotgun (WGS) entry which is preliminary data.</text>
</comment>
<organism evidence="3 4">
    <name type="scientific">Nocardioides plantarum</name>
    <dbReference type="NCBI Taxonomy" id="29299"/>
    <lineage>
        <taxon>Bacteria</taxon>
        <taxon>Bacillati</taxon>
        <taxon>Actinomycetota</taxon>
        <taxon>Actinomycetes</taxon>
        <taxon>Propionibacteriales</taxon>
        <taxon>Nocardioidaceae</taxon>
        <taxon>Nocardioides</taxon>
    </lineage>
</organism>
<evidence type="ECO:0000256" key="1">
    <source>
        <dbReference type="SAM" id="MobiDB-lite"/>
    </source>
</evidence>
<proteinExistence type="predicted"/>
<gene>
    <name evidence="3" type="ORF">ACFFRI_08995</name>
</gene>
<evidence type="ECO:0000256" key="2">
    <source>
        <dbReference type="SAM" id="Phobius"/>
    </source>
</evidence>
<feature type="transmembrane region" description="Helical" evidence="2">
    <location>
        <begin position="182"/>
        <end position="203"/>
    </location>
</feature>
<accession>A0ABV5K8V9</accession>
<name>A0ABV5K8V9_9ACTN</name>
<dbReference type="RefSeq" id="WP_140011359.1">
    <property type="nucleotide sequence ID" value="NZ_JBHMDG010000011.1"/>
</dbReference>
<keyword evidence="2" id="KW-1133">Transmembrane helix</keyword>
<feature type="region of interest" description="Disordered" evidence="1">
    <location>
        <begin position="207"/>
        <end position="265"/>
    </location>
</feature>
<keyword evidence="2" id="KW-0812">Transmembrane</keyword>
<keyword evidence="2" id="KW-0472">Membrane</keyword>
<reference evidence="3 4" key="1">
    <citation type="submission" date="2024-09" db="EMBL/GenBank/DDBJ databases">
        <authorList>
            <person name="Sun Q."/>
            <person name="Mori K."/>
        </authorList>
    </citation>
    <scope>NUCLEOTIDE SEQUENCE [LARGE SCALE GENOMIC DNA]</scope>
    <source>
        <strain evidence="3 4">JCM 9626</strain>
    </source>
</reference>
<dbReference type="EMBL" id="JBHMDG010000011">
    <property type="protein sequence ID" value="MFB9313177.1"/>
    <property type="molecule type" value="Genomic_DNA"/>
</dbReference>
<sequence>MELHDTLYSLGQQWGRGVLDDPDRLRGLLAPTGASPDEVELVVDAVRRGAHRGLVQALDAGTDPARAIEATGDRLGQERGTDPAAARWVVAVLGFALGRVGEHDVRRQRGPGQAPYQAPGQAPGQAPYGQAPFGQPTYPPPAQPYQQAQPGQPAYAAGYPQQGYGQQPGWSPTPPKTSRLPILLGVGGTVLAIVVAVVLALVLTNGDDTDSADQRSDGSTSADASTDPTSDPTTDPSSDPSSDPVPTQDPTSETVDPAPDGKVSDEAAAGYTSALLTFSTAFGDGGKDLQAASTSDNPARARAAARKMRSAVKDLDVAVRGLDLAPVQTEVDAFLVESSRILRAYDKIDRTAKTTLDVNAGVAGLPITDYTNAFQAVADAIDKSRNGG</sequence>
<keyword evidence="4" id="KW-1185">Reference proteome</keyword>
<protein>
    <submittedName>
        <fullName evidence="3">Uncharacterized protein</fullName>
    </submittedName>
</protein>